<dbReference type="InterPro" id="IPR001696">
    <property type="entry name" value="Na_channel_asu"/>
</dbReference>
<dbReference type="PANTHER" id="PTHR10037:SF288">
    <property type="entry name" value="SODIUM CHANNEL PROTEIN PARA"/>
    <property type="match status" value="1"/>
</dbReference>
<feature type="domain" description="Ion transport" evidence="10">
    <location>
        <begin position="109"/>
        <end position="216"/>
    </location>
</feature>
<keyword evidence="3 8" id="KW-0812">Transmembrane</keyword>
<keyword evidence="5 8" id="KW-1133">Transmembrane helix</keyword>
<proteinExistence type="inferred from homology"/>
<comment type="subcellular location">
    <subcellularLocation>
        <location evidence="1 8">Cell membrane</location>
        <topology evidence="1 8">Multi-pass membrane protein</topology>
    </subcellularLocation>
</comment>
<feature type="domain" description="Ion transport" evidence="10">
    <location>
        <begin position="269"/>
        <end position="360"/>
    </location>
</feature>
<dbReference type="PANTHER" id="PTHR10037">
    <property type="entry name" value="VOLTAGE-GATED CATION CHANNEL CALCIUM AND SODIUM"/>
    <property type="match status" value="1"/>
</dbReference>
<sequence length="885" mass="101140">MPDTIEGDNASTKSASRASSIKSKHSDDSKSISSSSTSDDEDSKISLKKVDATGEPEINDVEAVFANQPDECFCSIFRKNCPCCIRVEHTAIGKKWWSLRCKAYAMVEHKYFETFIITMILASSLALALEDVYLRERPVLREVLNYFDKFFTVIFILEMLLKWVAFGYKKYFTDAWCWLDFVIVSISIIMLVIENLPQEEGQKGDGVGSLKALRTLLRSYWSVQMGRNAGGCECIDKSYSIYCKCVVDNIRLPRNIVAHYNDCILNQNETGYKWVNPDVNFDTVFNAYLALFQVATYKGWTLIMDDAIDTPTEIGYQPGDEINVYMYLYFVLFIIFGSFFTLNLFIGVIIENFNQQKKKAGGSLEMFMTEDQKKYYKAMKRMASKSPQKSIPRPDAGGSLEMFMTDDQKKYYMAMKRMSSKAPQKSIPRPTFWPMGKMYDLVTNQAFDIGIMIVIMLNMLTMTLEHHNMTETFSNVLQYINMSFIVVFTVECVLKLLALRWFYFKIPWNVFDFVVVVLSILGVAIKDAMEALLVPPTLLRVVRVFRVGRVLRLVKSAKGIRTLLFSLAVSLPALFNIGLLLFLVMFIYATFGMSFFMNVKHTYGLDDTFNFETFGRSIIMLFQMCTSAGWSDALAGLINENVGNKTTDCNPNADPPNCGSYGIAVAYLVSYLIISFLVVVNMYIAVILENFSQATEDVQHGLTPDDFDMYYEKWEHYDPNATQFIDLDKLSDFVDYLEEPLRLPKPNHFMLVKLDIPICDDDKMYCRDILDALTKNFLGSDNLDNTDMGVNPLQQDKAKVEYNVVSSTMKRQVMNYAARVIQRRWRKYQHVRGDLPPPPPSYNEATQNVSQEEQKDEQAENDIEIVISPSENRTVELGPDSDVVA</sequence>
<dbReference type="InterPro" id="IPR043203">
    <property type="entry name" value="VGCC_Ca_Na"/>
</dbReference>
<evidence type="ECO:0000256" key="8">
    <source>
        <dbReference type="RuleBase" id="RU361132"/>
    </source>
</evidence>
<keyword evidence="8" id="KW-0813">Transport</keyword>
<accession>A0A6J8ECF3</accession>
<dbReference type="OrthoDB" id="2984333at2759"/>
<dbReference type="Gene3D" id="1.10.287.70">
    <property type="match status" value="2"/>
</dbReference>
<dbReference type="PRINTS" id="PR00170">
    <property type="entry name" value="NACHANNEL"/>
</dbReference>
<dbReference type="Gene3D" id="1.10.238.10">
    <property type="entry name" value="EF-hand"/>
    <property type="match status" value="1"/>
</dbReference>
<feature type="region of interest" description="Disordered" evidence="9">
    <location>
        <begin position="1"/>
        <end position="44"/>
    </location>
</feature>
<keyword evidence="8" id="KW-0851">Voltage-gated channel</keyword>
<evidence type="ECO:0000256" key="1">
    <source>
        <dbReference type="ARBA" id="ARBA00004651"/>
    </source>
</evidence>
<keyword evidence="8" id="KW-0407">Ion channel</keyword>
<feature type="compositionally biased region" description="Low complexity" evidence="9">
    <location>
        <begin position="10"/>
        <end position="21"/>
    </location>
</feature>
<dbReference type="CDD" id="cd13433">
    <property type="entry name" value="Na_channel_gate"/>
    <property type="match status" value="1"/>
</dbReference>
<feature type="region of interest" description="Disordered" evidence="9">
    <location>
        <begin position="831"/>
        <end position="885"/>
    </location>
</feature>
<feature type="transmembrane region" description="Helical" evidence="8">
    <location>
        <begin position="149"/>
        <end position="168"/>
    </location>
</feature>
<evidence type="ECO:0000313" key="11">
    <source>
        <dbReference type="EMBL" id="CAC5417967.1"/>
    </source>
</evidence>
<organism evidence="11 12">
    <name type="scientific">Mytilus coruscus</name>
    <name type="common">Sea mussel</name>
    <dbReference type="NCBI Taxonomy" id="42192"/>
    <lineage>
        <taxon>Eukaryota</taxon>
        <taxon>Metazoa</taxon>
        <taxon>Spiralia</taxon>
        <taxon>Lophotrochozoa</taxon>
        <taxon>Mollusca</taxon>
        <taxon>Bivalvia</taxon>
        <taxon>Autobranchia</taxon>
        <taxon>Pteriomorphia</taxon>
        <taxon>Mytilida</taxon>
        <taxon>Mytiloidea</taxon>
        <taxon>Mytilidae</taxon>
        <taxon>Mytilinae</taxon>
        <taxon>Mytilus</taxon>
    </lineage>
</organism>
<comment type="caution">
    <text evidence="8">Lacks conserved residue(s) required for the propagation of feature annotation.</text>
</comment>
<dbReference type="GO" id="GO:0001518">
    <property type="term" value="C:voltage-gated sodium channel complex"/>
    <property type="evidence" value="ECO:0007669"/>
    <property type="project" value="UniProtKB-UniRule"/>
</dbReference>
<gene>
    <name evidence="11" type="ORF">MCOR_50436</name>
</gene>
<feature type="transmembrane region" description="Helical" evidence="8">
    <location>
        <begin position="446"/>
        <end position="464"/>
    </location>
</feature>
<dbReference type="GO" id="GO:0019228">
    <property type="term" value="P:neuronal action potential"/>
    <property type="evidence" value="ECO:0007669"/>
    <property type="project" value="TreeGrafter"/>
</dbReference>
<feature type="transmembrane region" description="Helical" evidence="8">
    <location>
        <begin position="175"/>
        <end position="193"/>
    </location>
</feature>
<keyword evidence="4" id="KW-0677">Repeat</keyword>
<evidence type="ECO:0000256" key="5">
    <source>
        <dbReference type="ARBA" id="ARBA00022989"/>
    </source>
</evidence>
<keyword evidence="8" id="KW-0406">Ion transport</keyword>
<dbReference type="AlphaFoldDB" id="A0A6J8ECF3"/>
<feature type="transmembrane region" description="Helical" evidence="8">
    <location>
        <begin position="326"/>
        <end position="350"/>
    </location>
</feature>
<feature type="transmembrane region" description="Helical" evidence="8">
    <location>
        <begin position="506"/>
        <end position="525"/>
    </location>
</feature>
<dbReference type="InterPro" id="IPR005821">
    <property type="entry name" value="Ion_trans_dom"/>
</dbReference>
<feature type="transmembrane region" description="Helical" evidence="8">
    <location>
        <begin position="476"/>
        <end position="494"/>
    </location>
</feature>
<name>A0A6J8ECF3_MYTCO</name>
<evidence type="ECO:0000256" key="4">
    <source>
        <dbReference type="ARBA" id="ARBA00022737"/>
    </source>
</evidence>
<keyword evidence="8" id="KW-0739">Sodium transport</keyword>
<evidence type="ECO:0000256" key="7">
    <source>
        <dbReference type="ARBA" id="ARBA00023157"/>
    </source>
</evidence>
<dbReference type="SUPFAM" id="SSF81324">
    <property type="entry name" value="Voltage-gated potassium channels"/>
    <property type="match status" value="2"/>
</dbReference>
<feature type="domain" description="Ion transport" evidence="10">
    <location>
        <begin position="445"/>
        <end position="697"/>
    </location>
</feature>
<dbReference type="FunFam" id="1.10.287.70:FF:000385">
    <property type="entry name" value="Voltage-gated sodium channel alpha subunit isoform 2"/>
    <property type="match status" value="1"/>
</dbReference>
<dbReference type="Proteomes" id="UP000507470">
    <property type="component" value="Unassembled WGS sequence"/>
</dbReference>
<keyword evidence="7" id="KW-1015">Disulfide bond</keyword>
<feature type="transmembrane region" description="Helical" evidence="8">
    <location>
        <begin position="563"/>
        <end position="589"/>
    </location>
</feature>
<dbReference type="EMBL" id="CACVKT020008832">
    <property type="protein sequence ID" value="CAC5417967.1"/>
    <property type="molecule type" value="Genomic_DNA"/>
</dbReference>
<feature type="transmembrane region" description="Helical" evidence="8">
    <location>
        <begin position="661"/>
        <end position="684"/>
    </location>
</feature>
<dbReference type="InterPro" id="IPR027359">
    <property type="entry name" value="Volt_channel_dom_sf"/>
</dbReference>
<keyword evidence="8" id="KW-0894">Sodium channel</keyword>
<dbReference type="InterPro" id="IPR044564">
    <property type="entry name" value="Na_chnl_inactivation_gate"/>
</dbReference>
<evidence type="ECO:0000256" key="9">
    <source>
        <dbReference type="SAM" id="MobiDB-lite"/>
    </source>
</evidence>
<dbReference type="GO" id="GO:0086010">
    <property type="term" value="P:membrane depolarization during action potential"/>
    <property type="evidence" value="ECO:0007669"/>
    <property type="project" value="TreeGrafter"/>
</dbReference>
<comment type="function">
    <text evidence="8">Mediates the voltage-dependent sodium ion permeability of excitable membranes. Assuming opened or closed conformations in response to the voltage difference across the membrane, the protein forms a sodium-selective channel through which Na(+) ions may pass in accordance with their electrochemical gradient.</text>
</comment>
<keyword evidence="6 8" id="KW-0472">Membrane</keyword>
<dbReference type="Gene3D" id="1.20.120.350">
    <property type="entry name" value="Voltage-gated potassium channels. Chain C"/>
    <property type="match status" value="2"/>
</dbReference>
<dbReference type="FunFam" id="1.10.287.70:FF:000047">
    <property type="entry name" value="Sodium channel protein"/>
    <property type="match status" value="1"/>
</dbReference>
<comment type="similarity">
    <text evidence="8">Belongs to the sodium channel (TC 1.A.1.10) family.</text>
</comment>
<evidence type="ECO:0000256" key="6">
    <source>
        <dbReference type="ARBA" id="ARBA00023136"/>
    </source>
</evidence>
<evidence type="ECO:0000313" key="12">
    <source>
        <dbReference type="Proteomes" id="UP000507470"/>
    </source>
</evidence>
<evidence type="ECO:0000256" key="3">
    <source>
        <dbReference type="ARBA" id="ARBA00022692"/>
    </source>
</evidence>
<reference evidence="11 12" key="1">
    <citation type="submission" date="2020-06" db="EMBL/GenBank/DDBJ databases">
        <authorList>
            <person name="Li R."/>
            <person name="Bekaert M."/>
        </authorList>
    </citation>
    <scope>NUCLEOTIDE SEQUENCE [LARGE SCALE GENOMIC DNA]</scope>
    <source>
        <strain evidence="12">wild</strain>
    </source>
</reference>
<dbReference type="Pfam" id="PF00520">
    <property type="entry name" value="Ion_trans"/>
    <property type="match status" value="3"/>
</dbReference>
<keyword evidence="8" id="KW-0915">Sodium</keyword>
<feature type="transmembrane region" description="Helical" evidence="8">
    <location>
        <begin position="111"/>
        <end position="129"/>
    </location>
</feature>
<protein>
    <recommendedName>
        <fullName evidence="8">Sodium channel protein</fullName>
    </recommendedName>
</protein>
<keyword evidence="2" id="KW-1003">Cell membrane</keyword>
<evidence type="ECO:0000256" key="2">
    <source>
        <dbReference type="ARBA" id="ARBA00022475"/>
    </source>
</evidence>
<keyword evidence="12" id="KW-1185">Reference proteome</keyword>
<dbReference type="GO" id="GO:0005248">
    <property type="term" value="F:voltage-gated sodium channel activity"/>
    <property type="evidence" value="ECO:0007669"/>
    <property type="project" value="InterPro"/>
</dbReference>
<evidence type="ECO:0000259" key="10">
    <source>
        <dbReference type="Pfam" id="PF00520"/>
    </source>
</evidence>
<dbReference type="FunFam" id="1.20.120.350:FF:000004">
    <property type="entry name" value="Sodium channel protein"/>
    <property type="match status" value="1"/>
</dbReference>